<dbReference type="Proteomes" id="UP000326759">
    <property type="component" value="Unassembled WGS sequence"/>
</dbReference>
<organism evidence="2 3">
    <name type="scientific">Armadillidium nasatum</name>
    <dbReference type="NCBI Taxonomy" id="96803"/>
    <lineage>
        <taxon>Eukaryota</taxon>
        <taxon>Metazoa</taxon>
        <taxon>Ecdysozoa</taxon>
        <taxon>Arthropoda</taxon>
        <taxon>Crustacea</taxon>
        <taxon>Multicrustacea</taxon>
        <taxon>Malacostraca</taxon>
        <taxon>Eumalacostraca</taxon>
        <taxon>Peracarida</taxon>
        <taxon>Isopoda</taxon>
        <taxon>Oniscidea</taxon>
        <taxon>Crinocheta</taxon>
        <taxon>Armadillidiidae</taxon>
        <taxon>Armadillidium</taxon>
    </lineage>
</organism>
<accession>A0A5N5T4U8</accession>
<dbReference type="OrthoDB" id="5511684at2759"/>
<keyword evidence="1" id="KW-0472">Membrane</keyword>
<dbReference type="EMBL" id="SEYY01010111">
    <property type="protein sequence ID" value="KAB7501604.1"/>
    <property type="molecule type" value="Genomic_DNA"/>
</dbReference>
<dbReference type="InterPro" id="IPR010530">
    <property type="entry name" value="B12D"/>
</dbReference>
<dbReference type="PANTHER" id="PTHR14256:SF1">
    <property type="entry name" value="GEO09626P1"/>
    <property type="match status" value="1"/>
</dbReference>
<proteinExistence type="predicted"/>
<dbReference type="Pfam" id="PF06522">
    <property type="entry name" value="B12D"/>
    <property type="match status" value="1"/>
</dbReference>
<evidence type="ECO:0000313" key="3">
    <source>
        <dbReference type="Proteomes" id="UP000326759"/>
    </source>
</evidence>
<protein>
    <submittedName>
        <fullName evidence="2">Cytochrome c oxidase subunit NDUFA4</fullName>
    </submittedName>
</protein>
<keyword evidence="3" id="KW-1185">Reference proteome</keyword>
<comment type="caution">
    <text evidence="2">The sequence shown here is derived from an EMBL/GenBank/DDBJ whole genome shotgun (WGS) entry which is preliminary data.</text>
</comment>
<gene>
    <name evidence="2" type="primary">Ndufa4</name>
    <name evidence="2" type="ORF">Anas_13660</name>
</gene>
<evidence type="ECO:0000313" key="2">
    <source>
        <dbReference type="EMBL" id="KAB7501604.1"/>
    </source>
</evidence>
<sequence length="93" mass="10876">MKYSMTKPFFICLYYLCNTLNLLFDRPTYLISNIPTQRLIPLFFCIALGAAGAFGYTMRLAFKNPDVSWNKKSNPEPNEEYANRQYKITLMQT</sequence>
<keyword evidence="1" id="KW-1133">Transmembrane helix</keyword>
<reference evidence="2 3" key="1">
    <citation type="journal article" date="2019" name="PLoS Biol.">
        <title>Sex chromosomes control vertical transmission of feminizing Wolbachia symbionts in an isopod.</title>
        <authorList>
            <person name="Becking T."/>
            <person name="Chebbi M.A."/>
            <person name="Giraud I."/>
            <person name="Moumen B."/>
            <person name="Laverre T."/>
            <person name="Caubet Y."/>
            <person name="Peccoud J."/>
            <person name="Gilbert C."/>
            <person name="Cordaux R."/>
        </authorList>
    </citation>
    <scope>NUCLEOTIDE SEQUENCE [LARGE SCALE GENOMIC DNA]</scope>
    <source>
        <strain evidence="2">ANa2</strain>
        <tissue evidence="2">Whole body excluding digestive tract and cuticle</tissue>
    </source>
</reference>
<dbReference type="AlphaFoldDB" id="A0A5N5T4U8"/>
<dbReference type="PANTHER" id="PTHR14256">
    <property type="entry name" value="NADH-UBIQUINONE OXIDOREDUCTASE MLRQ SUBUNIT"/>
    <property type="match status" value="1"/>
</dbReference>
<feature type="transmembrane region" description="Helical" evidence="1">
    <location>
        <begin position="39"/>
        <end position="62"/>
    </location>
</feature>
<name>A0A5N5T4U8_9CRUS</name>
<keyword evidence="1" id="KW-0812">Transmembrane</keyword>
<evidence type="ECO:0000256" key="1">
    <source>
        <dbReference type="SAM" id="Phobius"/>
    </source>
</evidence>